<evidence type="ECO:0000259" key="1">
    <source>
        <dbReference type="PROSITE" id="PS50041"/>
    </source>
</evidence>
<dbReference type="Pfam" id="PF00059">
    <property type="entry name" value="Lectin_C"/>
    <property type="match status" value="2"/>
</dbReference>
<organism evidence="2 3">
    <name type="scientific">Meganyctiphanes norvegica</name>
    <name type="common">Northern krill</name>
    <name type="synonym">Thysanopoda norvegica</name>
    <dbReference type="NCBI Taxonomy" id="48144"/>
    <lineage>
        <taxon>Eukaryota</taxon>
        <taxon>Metazoa</taxon>
        <taxon>Ecdysozoa</taxon>
        <taxon>Arthropoda</taxon>
        <taxon>Crustacea</taxon>
        <taxon>Multicrustacea</taxon>
        <taxon>Malacostraca</taxon>
        <taxon>Eumalacostraca</taxon>
        <taxon>Eucarida</taxon>
        <taxon>Euphausiacea</taxon>
        <taxon>Euphausiidae</taxon>
        <taxon>Meganyctiphanes</taxon>
    </lineage>
</organism>
<sequence>IPQCTKDGVIIGNQCLFLSKERTNWEGAKQKCEATHHGRLAVLADANQTYEVVAYLAEHTSNDTYFSDYLYWVGGSDMNTEGTWLDGRPLEYARLPWASNQPNFCWRLRECLMVAHDGYYGFPCYATGYHYICELGISDMEDPSGIERIADPKTDGSTRKNNANCVAPWVYGGNSSGCFLFVQKSLDWDSARTYCLDNGGDLIIIDKDNKRSDIVNHYELSGMINTYIWIGGNDHTGNGLMLWNNGNPVKNVFNYGLLNDEFGQNMCLFTDIYGHHDPRVNFCSHSLPNFICEK</sequence>
<keyword evidence="3" id="KW-1185">Reference proteome</keyword>
<evidence type="ECO:0000313" key="2">
    <source>
        <dbReference type="EMBL" id="CAL4196822.1"/>
    </source>
</evidence>
<dbReference type="InterPro" id="IPR016187">
    <property type="entry name" value="CTDL_fold"/>
</dbReference>
<feature type="domain" description="C-type lectin" evidence="1">
    <location>
        <begin position="174"/>
        <end position="293"/>
    </location>
</feature>
<proteinExistence type="predicted"/>
<accession>A0AAV2SGA0</accession>
<name>A0AAV2SGA0_MEGNR</name>
<dbReference type="SUPFAM" id="SSF56436">
    <property type="entry name" value="C-type lectin-like"/>
    <property type="match status" value="2"/>
</dbReference>
<protein>
    <recommendedName>
        <fullName evidence="1">C-type lectin domain-containing protein</fullName>
    </recommendedName>
</protein>
<reference evidence="2 3" key="1">
    <citation type="submission" date="2024-05" db="EMBL/GenBank/DDBJ databases">
        <authorList>
            <person name="Wallberg A."/>
        </authorList>
    </citation>
    <scope>NUCLEOTIDE SEQUENCE [LARGE SCALE GENOMIC DNA]</scope>
</reference>
<dbReference type="InterPro" id="IPR050111">
    <property type="entry name" value="C-type_lectin/snaclec_domain"/>
</dbReference>
<evidence type="ECO:0000313" key="3">
    <source>
        <dbReference type="Proteomes" id="UP001497623"/>
    </source>
</evidence>
<dbReference type="Gene3D" id="3.10.100.10">
    <property type="entry name" value="Mannose-Binding Protein A, subunit A"/>
    <property type="match status" value="2"/>
</dbReference>
<dbReference type="EMBL" id="CAXKWB010073181">
    <property type="protein sequence ID" value="CAL4196822.1"/>
    <property type="molecule type" value="Genomic_DNA"/>
</dbReference>
<feature type="non-terminal residue" evidence="2">
    <location>
        <position position="1"/>
    </location>
</feature>
<dbReference type="PROSITE" id="PS50041">
    <property type="entry name" value="C_TYPE_LECTIN_2"/>
    <property type="match status" value="2"/>
</dbReference>
<dbReference type="InterPro" id="IPR016186">
    <property type="entry name" value="C-type_lectin-like/link_sf"/>
</dbReference>
<comment type="caution">
    <text evidence="2">The sequence shown here is derived from an EMBL/GenBank/DDBJ whole genome shotgun (WGS) entry which is preliminary data.</text>
</comment>
<dbReference type="SMART" id="SM00034">
    <property type="entry name" value="CLECT"/>
    <property type="match status" value="2"/>
</dbReference>
<dbReference type="Proteomes" id="UP001497623">
    <property type="component" value="Unassembled WGS sequence"/>
</dbReference>
<dbReference type="AlphaFoldDB" id="A0AAV2SGA0"/>
<dbReference type="CDD" id="cd00037">
    <property type="entry name" value="CLECT"/>
    <property type="match status" value="2"/>
</dbReference>
<dbReference type="PANTHER" id="PTHR22803">
    <property type="entry name" value="MANNOSE, PHOSPHOLIPASE, LECTIN RECEPTOR RELATED"/>
    <property type="match status" value="1"/>
</dbReference>
<gene>
    <name evidence="2" type="ORF">MNOR_LOCUS37206</name>
</gene>
<feature type="domain" description="C-type lectin" evidence="1">
    <location>
        <begin position="11"/>
        <end position="134"/>
    </location>
</feature>
<dbReference type="InterPro" id="IPR001304">
    <property type="entry name" value="C-type_lectin-like"/>
</dbReference>